<dbReference type="PROSITE" id="PS50297">
    <property type="entry name" value="ANK_REP_REGION"/>
    <property type="match status" value="6"/>
</dbReference>
<evidence type="ECO:0000259" key="4">
    <source>
        <dbReference type="Pfam" id="PF17111"/>
    </source>
</evidence>
<keyword evidence="2 3" id="KW-0040">ANK repeat</keyword>
<dbReference type="PANTHER" id="PTHR24126">
    <property type="entry name" value="ANKYRIN REPEAT, PH AND SEC7 DOMAIN CONTAINING PROTEIN SECG-RELATED"/>
    <property type="match status" value="1"/>
</dbReference>
<feature type="repeat" description="ANK" evidence="3">
    <location>
        <begin position="728"/>
        <end position="760"/>
    </location>
</feature>
<feature type="repeat" description="ANK" evidence="3">
    <location>
        <begin position="695"/>
        <end position="727"/>
    </location>
</feature>
<sequence length="903" mass="98638">MDPLAIATAVLTTSQAVGSVSQALYTFINSAKRVDESVKELHNEVQSLAVVLEAIDHALKQPIVTETREYTSLASGVWSSVNHAINDSQHTVKALGAILQGLGATDKASNSFRKVLKQIKLKFNASDISSVKDRIHTHTTSLQLALQMLSVFLGCLCSENALNVINPKLDDIGPKVGNLIAMVAKLDVSQPKPIETQLPNTFQNPEISGHTEELARSIKAVVTAASSVAGLNSSKWGGSESNFLYFSEYGELLDETWKTRMEQWIPPPMLEEGPDISMDVSAITEKSGAASPTEDEYLQDDDSDDEVDLEIVQRLIESGGENYAQQRYAEAVECYRAGIDRAKRLSQAKVSSLELEDVASNIASSEANIEFDLVQRVFEEAQQAFAEGNYSEAADMFHNGISRTRKLSLDRRSRLDLRGIQQKSAISFLHQGDLIEAERAFKDMVGQQIVDDESRAYKLHGSSGLALVHLCRRNFLASERWCRQSLVGWRRLLGREHSLYNKSLHLLAFIHETKGDFATASAFEILSKDWQNQCDEAIDARIENLVTIGLDTASSRLLVTNYHAKCANDLLRSLQMDISAEEFEKDKALLRLVELRSGSGLSSNSNITFTVRLLLDQGANANAKYDQFETSPLMWASDRGHRDIVRLLCERDADVNAKDKEGMTALHFAVHVGNIAVVELLLKQGANIEATEHKYGSTALMSAAGSGKNSIVLILLQAGAIVSRTNHKGVTALSIAARNESDGVAKILLDSGADLETQDDDGGTPLLRATSWDRVEMVKMLLAAGAKVDASSGILFGLTPLMEAARTGSRASMEILLERGANIDAQDINGNTAIIIVLKRDHVEECGCKFCSELAVRADLIRVLVLRGANLSLTNKQGQSITDVAKLYRGDDRADIISVLKGA</sequence>
<comment type="caution">
    <text evidence="5">The sequence shown here is derived from an EMBL/GenBank/DDBJ whole genome shotgun (WGS) entry which is preliminary data.</text>
</comment>
<dbReference type="Pfam" id="PF13374">
    <property type="entry name" value="TPR_10"/>
    <property type="match status" value="1"/>
</dbReference>
<evidence type="ECO:0000256" key="1">
    <source>
        <dbReference type="ARBA" id="ARBA00022737"/>
    </source>
</evidence>
<dbReference type="EMBL" id="JAFEKC020000022">
    <property type="protein sequence ID" value="KAK0508055.1"/>
    <property type="molecule type" value="Genomic_DNA"/>
</dbReference>
<dbReference type="InterPro" id="IPR002110">
    <property type="entry name" value="Ankyrin_rpt"/>
</dbReference>
<keyword evidence="6" id="KW-1185">Reference proteome</keyword>
<name>A0AA39QU12_9LECA</name>
<dbReference type="InterPro" id="IPR011990">
    <property type="entry name" value="TPR-like_helical_dom_sf"/>
</dbReference>
<evidence type="ECO:0000313" key="5">
    <source>
        <dbReference type="EMBL" id="KAK0508055.1"/>
    </source>
</evidence>
<dbReference type="AlphaFoldDB" id="A0AA39QU12"/>
<protein>
    <recommendedName>
        <fullName evidence="4">Azaphilone pigments biosynthesis cluster protein L N-terminal domain-containing protein</fullName>
    </recommendedName>
</protein>
<organism evidence="5 6">
    <name type="scientific">Cladonia borealis</name>
    <dbReference type="NCBI Taxonomy" id="184061"/>
    <lineage>
        <taxon>Eukaryota</taxon>
        <taxon>Fungi</taxon>
        <taxon>Dikarya</taxon>
        <taxon>Ascomycota</taxon>
        <taxon>Pezizomycotina</taxon>
        <taxon>Lecanoromycetes</taxon>
        <taxon>OSLEUM clade</taxon>
        <taxon>Lecanoromycetidae</taxon>
        <taxon>Lecanorales</taxon>
        <taxon>Lecanorineae</taxon>
        <taxon>Cladoniaceae</taxon>
        <taxon>Cladonia</taxon>
    </lineage>
</organism>
<evidence type="ECO:0000256" key="2">
    <source>
        <dbReference type="ARBA" id="ARBA00023043"/>
    </source>
</evidence>
<dbReference type="PROSITE" id="PS50088">
    <property type="entry name" value="ANK_REPEAT"/>
    <property type="match status" value="6"/>
</dbReference>
<feature type="repeat" description="ANK" evidence="3">
    <location>
        <begin position="796"/>
        <end position="828"/>
    </location>
</feature>
<dbReference type="InterPro" id="IPR031348">
    <property type="entry name" value="PigL_N"/>
</dbReference>
<feature type="domain" description="Azaphilone pigments biosynthesis cluster protein L N-terminal" evidence="4">
    <location>
        <begin position="1"/>
        <end position="149"/>
    </location>
</feature>
<dbReference type="Pfam" id="PF17111">
    <property type="entry name" value="PigL_N"/>
    <property type="match status" value="1"/>
</dbReference>
<accession>A0AA39QU12</accession>
<dbReference type="Gene3D" id="1.25.40.20">
    <property type="entry name" value="Ankyrin repeat-containing domain"/>
    <property type="match status" value="2"/>
</dbReference>
<dbReference type="Gene3D" id="1.25.40.10">
    <property type="entry name" value="Tetratricopeptide repeat domain"/>
    <property type="match status" value="1"/>
</dbReference>
<dbReference type="SUPFAM" id="SSF48403">
    <property type="entry name" value="Ankyrin repeat"/>
    <property type="match status" value="1"/>
</dbReference>
<dbReference type="SMART" id="SM00248">
    <property type="entry name" value="ANK"/>
    <property type="match status" value="7"/>
</dbReference>
<reference evidence="5" key="1">
    <citation type="submission" date="2023-03" db="EMBL/GenBank/DDBJ databases">
        <title>Complete genome of Cladonia borealis.</title>
        <authorList>
            <person name="Park H."/>
        </authorList>
    </citation>
    <scope>NUCLEOTIDE SEQUENCE</scope>
    <source>
        <strain evidence="5">ANT050790</strain>
    </source>
</reference>
<dbReference type="PANTHER" id="PTHR24126:SF14">
    <property type="entry name" value="ANK_REP_REGION DOMAIN-CONTAINING PROTEIN"/>
    <property type="match status" value="1"/>
</dbReference>
<evidence type="ECO:0000256" key="3">
    <source>
        <dbReference type="PROSITE-ProRule" id="PRU00023"/>
    </source>
</evidence>
<keyword evidence="1" id="KW-0677">Repeat</keyword>
<feature type="repeat" description="ANK" evidence="3">
    <location>
        <begin position="661"/>
        <end position="693"/>
    </location>
</feature>
<feature type="repeat" description="ANK" evidence="3">
    <location>
        <begin position="761"/>
        <end position="793"/>
    </location>
</feature>
<dbReference type="Pfam" id="PF12796">
    <property type="entry name" value="Ank_2"/>
    <property type="match status" value="2"/>
</dbReference>
<dbReference type="InterPro" id="IPR036770">
    <property type="entry name" value="Ankyrin_rpt-contain_sf"/>
</dbReference>
<dbReference type="PRINTS" id="PR01415">
    <property type="entry name" value="ANKYRIN"/>
</dbReference>
<evidence type="ECO:0000313" key="6">
    <source>
        <dbReference type="Proteomes" id="UP001166286"/>
    </source>
</evidence>
<feature type="repeat" description="ANK" evidence="3">
    <location>
        <begin position="628"/>
        <end position="660"/>
    </location>
</feature>
<proteinExistence type="predicted"/>
<dbReference type="Proteomes" id="UP001166286">
    <property type="component" value="Unassembled WGS sequence"/>
</dbReference>
<gene>
    <name evidence="5" type="ORF">JMJ35_009944</name>
</gene>